<evidence type="ECO:0000313" key="2">
    <source>
        <dbReference type="Proteomes" id="UP000030595"/>
    </source>
</evidence>
<evidence type="ECO:0000313" key="1">
    <source>
        <dbReference type="EMBL" id="KGR92453.1"/>
    </source>
</evidence>
<sequence>MKKTIIGGIITAISKEIAVNILNDLEGTDITVSQIQAGFNAGVEGKKITNNIRAFSSYSPEFKSTYMDIYIMK</sequence>
<protein>
    <submittedName>
        <fullName evidence="1">Uncharacterized protein</fullName>
    </submittedName>
</protein>
<dbReference type="AlphaFoldDB" id="A0A0A3JB92"/>
<name>A0A0A3JB92_9BACL</name>
<dbReference type="Proteomes" id="UP000030595">
    <property type="component" value="Unassembled WGS sequence"/>
</dbReference>
<accession>A0A0A3JB92</accession>
<gene>
    <name evidence="1" type="ORF">CD30_01185</name>
</gene>
<dbReference type="EMBL" id="JPVQ01000001">
    <property type="protein sequence ID" value="KGR92453.1"/>
    <property type="molecule type" value="Genomic_DNA"/>
</dbReference>
<keyword evidence="2" id="KW-1185">Reference proteome</keyword>
<organism evidence="1 2">
    <name type="scientific">Ureibacillus massiliensis 4400831 = CIP 108448 = CCUG 49529</name>
    <dbReference type="NCBI Taxonomy" id="1211035"/>
    <lineage>
        <taxon>Bacteria</taxon>
        <taxon>Bacillati</taxon>
        <taxon>Bacillota</taxon>
        <taxon>Bacilli</taxon>
        <taxon>Bacillales</taxon>
        <taxon>Caryophanaceae</taxon>
        <taxon>Ureibacillus</taxon>
    </lineage>
</organism>
<dbReference type="RefSeq" id="WP_036171203.1">
    <property type="nucleotide sequence ID" value="NZ_AVCZ01000001.1"/>
</dbReference>
<comment type="caution">
    <text evidence="1">The sequence shown here is derived from an EMBL/GenBank/DDBJ whole genome shotgun (WGS) entry which is preliminary data.</text>
</comment>
<reference evidence="1 2" key="1">
    <citation type="submission" date="2014-02" db="EMBL/GenBank/DDBJ databases">
        <title>Draft genome sequence of Lysinibacillus massiliensis CCUG 49529.</title>
        <authorList>
            <person name="Zhang F."/>
            <person name="Wang G."/>
            <person name="Zhang L."/>
        </authorList>
    </citation>
    <scope>NUCLEOTIDE SEQUENCE [LARGE SCALE GENOMIC DNA]</scope>
    <source>
        <strain evidence="1 2">CCUG 49529</strain>
    </source>
</reference>
<proteinExistence type="predicted"/>